<dbReference type="EMBL" id="KT944070">
    <property type="protein sequence ID" value="ALU64573.1"/>
    <property type="molecule type" value="Genomic_DNA"/>
</dbReference>
<feature type="domain" description="Plasmid pRiA4b Orf3-like" evidence="1">
    <location>
        <begin position="100"/>
        <end position="259"/>
    </location>
</feature>
<evidence type="ECO:0000259" key="1">
    <source>
        <dbReference type="Pfam" id="PF07929"/>
    </source>
</evidence>
<reference evidence="2" key="1">
    <citation type="submission" date="2015-10" db="EMBL/GenBank/DDBJ databases">
        <title>Comparative analysis of sym-gene organization in Rhizobium leguminosarum bv. viciae strains, isolated from different host plants and demonstrating clear differences in symbiotic specificity.</title>
        <authorList>
            <person name="Chirak E.R."/>
            <person name="Kimeklis A.K."/>
            <person name="Andronov E.E."/>
        </authorList>
    </citation>
    <scope>NUCLEOTIDE SEQUENCE</scope>
    <source>
        <strain evidence="2">Vaf12</strain>
    </source>
</reference>
<dbReference type="InterPro" id="IPR012912">
    <property type="entry name" value="Plasmid_pRiA4b_Orf3-like"/>
</dbReference>
<protein>
    <submittedName>
        <fullName evidence="2">Plasmid pRiA4b ORF-3 family protein</fullName>
    </submittedName>
</protein>
<dbReference type="PANTHER" id="PTHR41878:SF1">
    <property type="entry name" value="TNPR PROTEIN"/>
    <property type="match status" value="1"/>
</dbReference>
<proteinExistence type="predicted"/>
<dbReference type="Gene3D" id="3.10.290.30">
    <property type="entry name" value="MM3350-like"/>
    <property type="match status" value="1"/>
</dbReference>
<name>A0A0U3JAT9_RHILV</name>
<evidence type="ECO:0000313" key="2">
    <source>
        <dbReference type="EMBL" id="ALU64573.1"/>
    </source>
</evidence>
<dbReference type="Pfam" id="PF07929">
    <property type="entry name" value="PRiA4_ORF3"/>
    <property type="match status" value="1"/>
</dbReference>
<sequence length="288" mass="33679">MVTPHDRLTKMSLDIAFRQFRARLRMWPRFDPWRRSGFTRDSTSRRLHKPAEIAVGDDPIRIRSHNQAAFLTIFPQPCSFVQCSKPQTPCRSEFPSTKSSDVWRRLVLPVNWNLEHLHLGIQAAFNWWNYHLYEFRIGGLRYGDVEILREDASDDDPRVFDHREVRLLDFEQGAVFSYHYDFGDGWRHTVTVEEFLSLATTPKHGSCIGGERARPPEDVGGVSGYEQFLEIIADREDPEYAETIRWCGGYFDPEWFDLSTADKDLRNALRPNVKRRMYQPKPKAGSKK</sequence>
<organism evidence="2">
    <name type="scientific">Rhizobium leguminosarum bv. viciae</name>
    <dbReference type="NCBI Taxonomy" id="387"/>
    <lineage>
        <taxon>Bacteria</taxon>
        <taxon>Pseudomonadati</taxon>
        <taxon>Pseudomonadota</taxon>
        <taxon>Alphaproteobacteria</taxon>
        <taxon>Hyphomicrobiales</taxon>
        <taxon>Rhizobiaceae</taxon>
        <taxon>Rhizobium/Agrobacterium group</taxon>
        <taxon>Rhizobium</taxon>
    </lineage>
</organism>
<dbReference type="InterPro" id="IPR024047">
    <property type="entry name" value="MM3350-like_sf"/>
</dbReference>
<dbReference type="AlphaFoldDB" id="A0A0U3JAT9"/>
<dbReference type="SUPFAM" id="SSF159941">
    <property type="entry name" value="MM3350-like"/>
    <property type="match status" value="1"/>
</dbReference>
<dbReference type="PANTHER" id="PTHR41878">
    <property type="entry name" value="LEXA REPRESSOR-RELATED"/>
    <property type="match status" value="1"/>
</dbReference>
<accession>A0A0U3JAT9</accession>